<proteinExistence type="predicted"/>
<keyword evidence="2" id="KW-0812">Transmembrane</keyword>
<comment type="caution">
    <text evidence="3">The sequence shown here is derived from an EMBL/GenBank/DDBJ whole genome shotgun (WGS) entry which is preliminary data.</text>
</comment>
<keyword evidence="2" id="KW-0472">Membrane</keyword>
<evidence type="ECO:0000313" key="4">
    <source>
        <dbReference type="Proteomes" id="UP000590811"/>
    </source>
</evidence>
<keyword evidence="2" id="KW-1133">Transmembrane helix</keyword>
<sequence length="311" mass="31692">MDLRVFASTLLRRWYLTLAVLLLALGAGVGLTQVVGPTYSATSSVVLIPPEAPADKEAAPSEYAPENPLLYLGSLTQSRDLLLTSLRSQRVADGITEQVPGATYEAVADALSSGPIIVLTVEAPSSEGAIEAIELVTRTAGTELVRLQKSLGITDANQIGSFRLASDTEPTAEHKKQVQIGVVGAAGVALAGLLLIALGDGLRARRGRSAPVVGESSAAAGDGAAEDVERVNGVEDGPAEDGPARPVTDTDAGDAADAGDTADGVAGADGAAQGPRKRPGRGPRSVRVDPAATDDGVDRELAPAGVRTPRR</sequence>
<feature type="region of interest" description="Disordered" evidence="1">
    <location>
        <begin position="233"/>
        <end position="311"/>
    </location>
</feature>
<accession>A0A839PRP6</accession>
<evidence type="ECO:0000256" key="2">
    <source>
        <dbReference type="SAM" id="Phobius"/>
    </source>
</evidence>
<evidence type="ECO:0000256" key="1">
    <source>
        <dbReference type="SAM" id="MobiDB-lite"/>
    </source>
</evidence>
<reference evidence="3 4" key="1">
    <citation type="submission" date="2020-08" db="EMBL/GenBank/DDBJ databases">
        <title>Genomic Encyclopedia of Type Strains, Phase IV (KMG-V): Genome sequencing to study the core and pangenomes of soil and plant-associated prokaryotes.</title>
        <authorList>
            <person name="Whitman W."/>
        </authorList>
    </citation>
    <scope>NUCLEOTIDE SEQUENCE [LARGE SCALE GENOMIC DNA]</scope>
    <source>
        <strain evidence="3 4">B3ACCR2</strain>
    </source>
</reference>
<evidence type="ECO:0008006" key="5">
    <source>
        <dbReference type="Google" id="ProtNLM"/>
    </source>
</evidence>
<gene>
    <name evidence="3" type="ORF">FHW14_000882</name>
</gene>
<dbReference type="RefSeq" id="WP_184508611.1">
    <property type="nucleotide sequence ID" value="NZ_JACHVT010000002.1"/>
</dbReference>
<protein>
    <recommendedName>
        <fullName evidence="5">Capsular polysaccharide biosynthesis protein</fullName>
    </recommendedName>
</protein>
<dbReference type="AlphaFoldDB" id="A0A839PRP6"/>
<organism evidence="3 4">
    <name type="scientific">Terracoccus luteus</name>
    <dbReference type="NCBI Taxonomy" id="53356"/>
    <lineage>
        <taxon>Bacteria</taxon>
        <taxon>Bacillati</taxon>
        <taxon>Actinomycetota</taxon>
        <taxon>Actinomycetes</taxon>
        <taxon>Micrococcales</taxon>
        <taxon>Intrasporangiaceae</taxon>
        <taxon>Terracoccus</taxon>
    </lineage>
</organism>
<feature type="compositionally biased region" description="Low complexity" evidence="1">
    <location>
        <begin position="247"/>
        <end position="274"/>
    </location>
</feature>
<dbReference type="Proteomes" id="UP000590811">
    <property type="component" value="Unassembled WGS sequence"/>
</dbReference>
<dbReference type="EMBL" id="JACHVT010000002">
    <property type="protein sequence ID" value="MBB2985733.1"/>
    <property type="molecule type" value="Genomic_DNA"/>
</dbReference>
<evidence type="ECO:0000313" key="3">
    <source>
        <dbReference type="EMBL" id="MBB2985733.1"/>
    </source>
</evidence>
<name>A0A839PRP6_9MICO</name>
<feature type="transmembrane region" description="Helical" evidence="2">
    <location>
        <begin position="178"/>
        <end position="198"/>
    </location>
</feature>